<proteinExistence type="predicted"/>
<protein>
    <recommendedName>
        <fullName evidence="3">GTP pyrophosphokinase</fullName>
    </recommendedName>
</protein>
<comment type="caution">
    <text evidence="1">The sequence shown here is derived from an EMBL/GenBank/DDBJ whole genome shotgun (WGS) entry which is preliminary data.</text>
</comment>
<dbReference type="AlphaFoldDB" id="A0A1J6I0A8"/>
<sequence length="135" mass="15299">MSNLETAIAVAAAAHMDQKSDNGDPYILHPLRVMMAQETRETQILAVMHDMIEHTNTSLNDIYSFGFDDDIVLALNAITRRDDEDYLVFVKRACSNPIARPVKIADLRDNLCTYGDDEEHRVRYTKALEMIGETP</sequence>
<organism evidence="1 2">
    <name type="scientific">Brucella cytisi</name>
    <dbReference type="NCBI Taxonomy" id="407152"/>
    <lineage>
        <taxon>Bacteria</taxon>
        <taxon>Pseudomonadati</taxon>
        <taxon>Pseudomonadota</taxon>
        <taxon>Alphaproteobacteria</taxon>
        <taxon>Hyphomicrobiales</taxon>
        <taxon>Brucellaceae</taxon>
        <taxon>Brucella/Ochrobactrum group</taxon>
        <taxon>Brucella</taxon>
    </lineage>
</organism>
<keyword evidence="2" id="KW-1185">Reference proteome</keyword>
<reference evidence="1 2" key="1">
    <citation type="submission" date="2016-10" db="EMBL/GenBank/DDBJ databases">
        <title>The Draft Genome Sequence of the Potato Rhizosphere Bacteria Ochrobactrum sp. IPA7.2.</title>
        <authorList>
            <person name="Gogoleva N.E."/>
            <person name="Khlopko Y.A."/>
            <person name="Burygin G.L."/>
            <person name="Plotnikov A.O."/>
        </authorList>
    </citation>
    <scope>NUCLEOTIDE SEQUENCE [LARGE SCALE GENOMIC DNA]</scope>
    <source>
        <strain evidence="1 2">IPA7.2</strain>
    </source>
</reference>
<accession>A0A1J6I0A8</accession>
<evidence type="ECO:0008006" key="3">
    <source>
        <dbReference type="Google" id="ProtNLM"/>
    </source>
</evidence>
<dbReference type="Proteomes" id="UP000182985">
    <property type="component" value="Unassembled WGS sequence"/>
</dbReference>
<dbReference type="Gene3D" id="1.10.3210.10">
    <property type="entry name" value="Hypothetical protein af1432"/>
    <property type="match status" value="1"/>
</dbReference>
<dbReference type="OrthoDB" id="9802385at2"/>
<gene>
    <name evidence="1" type="ORF">BLA27_07550</name>
</gene>
<dbReference type="EMBL" id="MOEC01000006">
    <property type="protein sequence ID" value="OIS93943.1"/>
    <property type="molecule type" value="Genomic_DNA"/>
</dbReference>
<name>A0A1J6I0A8_9HYPH</name>
<evidence type="ECO:0000313" key="2">
    <source>
        <dbReference type="Proteomes" id="UP000182985"/>
    </source>
</evidence>
<evidence type="ECO:0000313" key="1">
    <source>
        <dbReference type="EMBL" id="OIS93943.1"/>
    </source>
</evidence>
<dbReference type="SUPFAM" id="SSF109604">
    <property type="entry name" value="HD-domain/PDEase-like"/>
    <property type="match status" value="1"/>
</dbReference>
<dbReference type="RefSeq" id="WP_071631192.1">
    <property type="nucleotide sequence ID" value="NZ_JBCAUP010000046.1"/>
</dbReference>